<dbReference type="AlphaFoldDB" id="A0A6J4RZT3"/>
<reference evidence="1" key="1">
    <citation type="submission" date="2020-02" db="EMBL/GenBank/DDBJ databases">
        <authorList>
            <person name="Meier V. D."/>
        </authorList>
    </citation>
    <scope>NUCLEOTIDE SEQUENCE</scope>
    <source>
        <strain evidence="1">AVDCRST_MAG96</strain>
    </source>
</reference>
<protein>
    <submittedName>
        <fullName evidence="1">Uncharacterized protein</fullName>
    </submittedName>
</protein>
<sequence length="45" mass="5183">MEFNLMEKYGWNARIILKQLKSLIAVSAGTQFFFSLAHQSLSTYV</sequence>
<organism evidence="1">
    <name type="scientific">uncultured Segetibacter sp</name>
    <dbReference type="NCBI Taxonomy" id="481133"/>
    <lineage>
        <taxon>Bacteria</taxon>
        <taxon>Pseudomonadati</taxon>
        <taxon>Bacteroidota</taxon>
        <taxon>Chitinophagia</taxon>
        <taxon>Chitinophagales</taxon>
        <taxon>Chitinophagaceae</taxon>
        <taxon>Segetibacter</taxon>
        <taxon>environmental samples</taxon>
    </lineage>
</organism>
<proteinExistence type="predicted"/>
<gene>
    <name evidence="1" type="ORF">AVDCRST_MAG96-949</name>
</gene>
<name>A0A6J4RZT3_9BACT</name>
<evidence type="ECO:0000313" key="1">
    <source>
        <dbReference type="EMBL" id="CAA9479882.1"/>
    </source>
</evidence>
<accession>A0A6J4RZT3</accession>
<dbReference type="EMBL" id="CADCVN010000358">
    <property type="protein sequence ID" value="CAA9479882.1"/>
    <property type="molecule type" value="Genomic_DNA"/>
</dbReference>